<dbReference type="EMBL" id="UOFP01000212">
    <property type="protein sequence ID" value="VAW88250.1"/>
    <property type="molecule type" value="Genomic_DNA"/>
</dbReference>
<organism evidence="1">
    <name type="scientific">hydrothermal vent metagenome</name>
    <dbReference type="NCBI Taxonomy" id="652676"/>
    <lineage>
        <taxon>unclassified sequences</taxon>
        <taxon>metagenomes</taxon>
        <taxon>ecological metagenomes</taxon>
    </lineage>
</organism>
<reference evidence="1" key="1">
    <citation type="submission" date="2018-06" db="EMBL/GenBank/DDBJ databases">
        <authorList>
            <person name="Zhirakovskaya E."/>
        </authorList>
    </citation>
    <scope>NUCLEOTIDE SEQUENCE</scope>
</reference>
<proteinExistence type="predicted"/>
<gene>
    <name evidence="1" type="ORF">MNBD_GAMMA18-2117</name>
</gene>
<dbReference type="AlphaFoldDB" id="A0A3B0ZGP6"/>
<accession>A0A3B0ZGP6</accession>
<sequence>MIQFDALTKVVVESFVEKQILTQPFIPGVFYFQAGIFATDSPYHLTGSVSETTPEITCTGDINKCNDQPFLML</sequence>
<name>A0A3B0ZGP6_9ZZZZ</name>
<evidence type="ECO:0000313" key="1">
    <source>
        <dbReference type="EMBL" id="VAW88250.1"/>
    </source>
</evidence>
<protein>
    <submittedName>
        <fullName evidence="1">Uncharacterized protein</fullName>
    </submittedName>
</protein>